<name>A0AAD5ZQU0_9POAL</name>
<keyword evidence="3" id="KW-0805">Transcription regulation</keyword>
<dbReference type="GO" id="GO:0016251">
    <property type="term" value="F:RNA polymerase II general transcription initiation factor activity"/>
    <property type="evidence" value="ECO:0007669"/>
    <property type="project" value="TreeGrafter"/>
</dbReference>
<accession>A0AAD5ZQU0</accession>
<evidence type="ECO:0000256" key="5">
    <source>
        <dbReference type="ARBA" id="ARBA00023163"/>
    </source>
</evidence>
<dbReference type="GO" id="GO:0051123">
    <property type="term" value="P:RNA polymerase II preinitiation complex assembly"/>
    <property type="evidence" value="ECO:0007669"/>
    <property type="project" value="InterPro"/>
</dbReference>
<comment type="subcellular location">
    <subcellularLocation>
        <location evidence="1">Nucleus</location>
    </subcellularLocation>
</comment>
<comment type="function">
    <text evidence="7">TAFs are components of the transcription factor IID (TFIID) complex that is essential for mediating regulation of RNA polymerase transcription.</text>
</comment>
<dbReference type="InterPro" id="IPR045127">
    <property type="entry name" value="TAF11-like"/>
</dbReference>
<dbReference type="GO" id="GO:0046982">
    <property type="term" value="F:protein heterodimerization activity"/>
    <property type="evidence" value="ECO:0007669"/>
    <property type="project" value="InterPro"/>
</dbReference>
<dbReference type="InterPro" id="IPR006809">
    <property type="entry name" value="TAFII28_dom"/>
</dbReference>
<protein>
    <recommendedName>
        <fullName evidence="8">TAFII28-like protein domain-containing protein</fullName>
    </recommendedName>
</protein>
<evidence type="ECO:0000313" key="9">
    <source>
        <dbReference type="EMBL" id="KAJ3702346.1"/>
    </source>
</evidence>
<dbReference type="FunFam" id="1.10.20.10:FF:000055">
    <property type="entry name" value="Transcription initiation factor TFIID subunit 11"/>
    <property type="match status" value="1"/>
</dbReference>
<keyword evidence="4" id="KW-0010">Activator</keyword>
<comment type="similarity">
    <text evidence="2">Belongs to the TAF11 family.</text>
</comment>
<evidence type="ECO:0000256" key="4">
    <source>
        <dbReference type="ARBA" id="ARBA00023159"/>
    </source>
</evidence>
<gene>
    <name evidence="9" type="ORF">LUZ61_006051</name>
</gene>
<evidence type="ECO:0000256" key="1">
    <source>
        <dbReference type="ARBA" id="ARBA00004123"/>
    </source>
</evidence>
<dbReference type="GO" id="GO:0005669">
    <property type="term" value="C:transcription factor TFIID complex"/>
    <property type="evidence" value="ECO:0007669"/>
    <property type="project" value="InterPro"/>
</dbReference>
<evidence type="ECO:0000256" key="7">
    <source>
        <dbReference type="ARBA" id="ARBA00058775"/>
    </source>
</evidence>
<dbReference type="PANTHER" id="PTHR13218">
    <property type="entry name" value="TRANSCRIPTION INITIATION FACTOR TFIID SUBUNIT 11-RELATED"/>
    <property type="match status" value="1"/>
</dbReference>
<keyword evidence="5" id="KW-0804">Transcription</keyword>
<evidence type="ECO:0000259" key="8">
    <source>
        <dbReference type="Pfam" id="PF04719"/>
    </source>
</evidence>
<proteinExistence type="inferred from homology"/>
<reference evidence="9 10" key="1">
    <citation type="journal article" date="2022" name="Cell">
        <title>Repeat-based holocentromeres influence genome architecture and karyotype evolution.</title>
        <authorList>
            <person name="Hofstatter P.G."/>
            <person name="Thangavel G."/>
            <person name="Lux T."/>
            <person name="Neumann P."/>
            <person name="Vondrak T."/>
            <person name="Novak P."/>
            <person name="Zhang M."/>
            <person name="Costa L."/>
            <person name="Castellani M."/>
            <person name="Scott A."/>
            <person name="Toegelov H."/>
            <person name="Fuchs J."/>
            <person name="Mata-Sucre Y."/>
            <person name="Dias Y."/>
            <person name="Vanzela A.L.L."/>
            <person name="Huettel B."/>
            <person name="Almeida C.C.S."/>
            <person name="Simkova H."/>
            <person name="Souza G."/>
            <person name="Pedrosa-Harand A."/>
            <person name="Macas J."/>
            <person name="Mayer K.F.X."/>
            <person name="Houben A."/>
            <person name="Marques A."/>
        </authorList>
    </citation>
    <scope>NUCLEOTIDE SEQUENCE [LARGE SCALE GENOMIC DNA]</scope>
    <source>
        <strain evidence="9">RhyTen1mFocal</strain>
    </source>
</reference>
<sequence>MWFVFLSSGSALLQTFTEEQMKRYEAFRRSGFTKSKLKKVVAKIVENQKVSEEINIVVSALAKMFVGDLVETARVVMTEWQHTGPIRPCHIKEAYRRLKLEGKTFKRTVPPLFR</sequence>
<dbReference type="Pfam" id="PF04719">
    <property type="entry name" value="TAFII28"/>
    <property type="match status" value="1"/>
</dbReference>
<organism evidence="9 10">
    <name type="scientific">Rhynchospora tenuis</name>
    <dbReference type="NCBI Taxonomy" id="198213"/>
    <lineage>
        <taxon>Eukaryota</taxon>
        <taxon>Viridiplantae</taxon>
        <taxon>Streptophyta</taxon>
        <taxon>Embryophyta</taxon>
        <taxon>Tracheophyta</taxon>
        <taxon>Spermatophyta</taxon>
        <taxon>Magnoliopsida</taxon>
        <taxon>Liliopsida</taxon>
        <taxon>Poales</taxon>
        <taxon>Cyperaceae</taxon>
        <taxon>Cyperoideae</taxon>
        <taxon>Rhynchosporeae</taxon>
        <taxon>Rhynchospora</taxon>
    </lineage>
</organism>
<feature type="domain" description="TAFII28-like protein" evidence="8">
    <location>
        <begin position="12"/>
        <end position="97"/>
    </location>
</feature>
<dbReference type="Proteomes" id="UP001210211">
    <property type="component" value="Unassembled WGS sequence"/>
</dbReference>
<evidence type="ECO:0000256" key="6">
    <source>
        <dbReference type="ARBA" id="ARBA00023242"/>
    </source>
</evidence>
<evidence type="ECO:0000313" key="10">
    <source>
        <dbReference type="Proteomes" id="UP001210211"/>
    </source>
</evidence>
<comment type="caution">
    <text evidence="9">The sequence shown here is derived from an EMBL/GenBank/DDBJ whole genome shotgun (WGS) entry which is preliminary data.</text>
</comment>
<dbReference type="Gene3D" id="1.10.20.10">
    <property type="entry name" value="Histone, subunit A"/>
    <property type="match status" value="1"/>
</dbReference>
<dbReference type="SUPFAM" id="SSF47113">
    <property type="entry name" value="Histone-fold"/>
    <property type="match status" value="1"/>
</dbReference>
<dbReference type="CDD" id="cd08048">
    <property type="entry name" value="HFD_TAF11"/>
    <property type="match status" value="1"/>
</dbReference>
<dbReference type="InterPro" id="IPR009072">
    <property type="entry name" value="Histone-fold"/>
</dbReference>
<dbReference type="AlphaFoldDB" id="A0AAD5ZQU0"/>
<dbReference type="PANTHER" id="PTHR13218:SF8">
    <property type="entry name" value="TRANSCRIPTION INITIATION FACTOR TFIID SUBUNIT 11"/>
    <property type="match status" value="1"/>
</dbReference>
<keyword evidence="6" id="KW-0539">Nucleus</keyword>
<dbReference type="EMBL" id="JAMRDG010000001">
    <property type="protein sequence ID" value="KAJ3702346.1"/>
    <property type="molecule type" value="Genomic_DNA"/>
</dbReference>
<evidence type="ECO:0000256" key="2">
    <source>
        <dbReference type="ARBA" id="ARBA00009788"/>
    </source>
</evidence>
<keyword evidence="10" id="KW-1185">Reference proteome</keyword>
<evidence type="ECO:0000256" key="3">
    <source>
        <dbReference type="ARBA" id="ARBA00023015"/>
    </source>
</evidence>